<proteinExistence type="predicted"/>
<protein>
    <submittedName>
        <fullName evidence="1">Uncharacterized protein</fullName>
    </submittedName>
</protein>
<dbReference type="AlphaFoldDB" id="A0A7S1ZD14"/>
<accession>A0A7S1ZD14</accession>
<sequence>MALSTLSFPEITVYKVVPYEDGTISTSNQIWQDVHESKQLTDWSAMYFQFQTGHALGTVPYRWERNFPSAALVRATLYNLKVHVLNNHSLHDGGVSGLEKADLIKKALRIEQSQSLMEALGERGEAALIQETEEEWELIISHGLLKNTNIKERPLVLFKRHHRFPITRQWKVAGSASWNDWDDGHEAEKQILELVPDLATDWVS</sequence>
<reference evidence="1" key="1">
    <citation type="submission" date="2021-01" db="EMBL/GenBank/DDBJ databases">
        <authorList>
            <person name="Corre E."/>
            <person name="Pelletier E."/>
            <person name="Niang G."/>
            <person name="Scheremetjew M."/>
            <person name="Finn R."/>
            <person name="Kale V."/>
            <person name="Holt S."/>
            <person name="Cochrane G."/>
            <person name="Meng A."/>
            <person name="Brown T."/>
            <person name="Cohen L."/>
        </authorList>
    </citation>
    <scope>NUCLEOTIDE SEQUENCE</scope>
    <source>
        <strain evidence="1">Grunow 1884</strain>
    </source>
</reference>
<gene>
    <name evidence="1" type="ORF">OSIN01602_LOCUS8146</name>
</gene>
<organism evidence="1">
    <name type="scientific">Trieres chinensis</name>
    <name type="common">Marine centric diatom</name>
    <name type="synonym">Odontella sinensis</name>
    <dbReference type="NCBI Taxonomy" id="1514140"/>
    <lineage>
        <taxon>Eukaryota</taxon>
        <taxon>Sar</taxon>
        <taxon>Stramenopiles</taxon>
        <taxon>Ochrophyta</taxon>
        <taxon>Bacillariophyta</taxon>
        <taxon>Mediophyceae</taxon>
        <taxon>Biddulphiophycidae</taxon>
        <taxon>Eupodiscales</taxon>
        <taxon>Parodontellaceae</taxon>
        <taxon>Trieres</taxon>
    </lineage>
</organism>
<dbReference type="EMBL" id="HBGO01014405">
    <property type="protein sequence ID" value="CAD9335436.1"/>
    <property type="molecule type" value="Transcribed_RNA"/>
</dbReference>
<evidence type="ECO:0000313" key="1">
    <source>
        <dbReference type="EMBL" id="CAD9335436.1"/>
    </source>
</evidence>
<name>A0A7S1ZD14_TRICV</name>